<proteinExistence type="predicted"/>
<dbReference type="RefSeq" id="WP_235293762.1">
    <property type="nucleotide sequence ID" value="NZ_BSOH01000020.1"/>
</dbReference>
<evidence type="ECO:0000313" key="1">
    <source>
        <dbReference type="EMBL" id="GLR18397.1"/>
    </source>
</evidence>
<name>A0AA37SR60_9BACT</name>
<dbReference type="AlphaFoldDB" id="A0AA37SR60"/>
<organism evidence="1 2">
    <name type="scientific">Portibacter lacus</name>
    <dbReference type="NCBI Taxonomy" id="1099794"/>
    <lineage>
        <taxon>Bacteria</taxon>
        <taxon>Pseudomonadati</taxon>
        <taxon>Bacteroidota</taxon>
        <taxon>Saprospiria</taxon>
        <taxon>Saprospirales</taxon>
        <taxon>Haliscomenobacteraceae</taxon>
        <taxon>Portibacter</taxon>
    </lineage>
</organism>
<sequence length="133" mass="15623">MEKLEMEDRDELLRKCRPSIALAYNASVASEELIFQNEVLRPILKFQNDLLVNLFNHELVTRKIDVGGLDEQELRNKINQLLIKDQSIKHKMMGICVAMFTEKELSFYLQHQKSINKRILSMLAERIHDNILN</sequence>
<accession>A0AA37SR60</accession>
<reference evidence="1" key="1">
    <citation type="journal article" date="2014" name="Int. J. Syst. Evol. Microbiol.">
        <title>Complete genome sequence of Corynebacterium casei LMG S-19264T (=DSM 44701T), isolated from a smear-ripened cheese.</title>
        <authorList>
            <consortium name="US DOE Joint Genome Institute (JGI-PGF)"/>
            <person name="Walter F."/>
            <person name="Albersmeier A."/>
            <person name="Kalinowski J."/>
            <person name="Ruckert C."/>
        </authorList>
    </citation>
    <scope>NUCLEOTIDE SEQUENCE</scope>
    <source>
        <strain evidence="1">NBRC 108769</strain>
    </source>
</reference>
<keyword evidence="2" id="KW-1185">Reference proteome</keyword>
<evidence type="ECO:0008006" key="3">
    <source>
        <dbReference type="Google" id="ProtNLM"/>
    </source>
</evidence>
<protein>
    <recommendedName>
        <fullName evidence="3">Glyoxalase</fullName>
    </recommendedName>
</protein>
<comment type="caution">
    <text evidence="1">The sequence shown here is derived from an EMBL/GenBank/DDBJ whole genome shotgun (WGS) entry which is preliminary data.</text>
</comment>
<dbReference type="Proteomes" id="UP001156666">
    <property type="component" value="Unassembled WGS sequence"/>
</dbReference>
<reference evidence="1" key="2">
    <citation type="submission" date="2023-01" db="EMBL/GenBank/DDBJ databases">
        <title>Draft genome sequence of Portibacter lacus strain NBRC 108769.</title>
        <authorList>
            <person name="Sun Q."/>
            <person name="Mori K."/>
        </authorList>
    </citation>
    <scope>NUCLEOTIDE SEQUENCE</scope>
    <source>
        <strain evidence="1">NBRC 108769</strain>
    </source>
</reference>
<gene>
    <name evidence="1" type="ORF">GCM10007940_30130</name>
</gene>
<dbReference type="EMBL" id="BSOH01000020">
    <property type="protein sequence ID" value="GLR18397.1"/>
    <property type="molecule type" value="Genomic_DNA"/>
</dbReference>
<evidence type="ECO:0000313" key="2">
    <source>
        <dbReference type="Proteomes" id="UP001156666"/>
    </source>
</evidence>